<dbReference type="AlphaFoldDB" id="A0A8J3JWT6"/>
<dbReference type="Gene3D" id="3.40.50.1000">
    <property type="entry name" value="HAD superfamily/HAD-like"/>
    <property type="match status" value="2"/>
</dbReference>
<keyword evidence="4" id="KW-0479">Metal-binding</keyword>
<comment type="cofactor">
    <cofactor evidence="4">
        <name>Mg(2+)</name>
        <dbReference type="ChEBI" id="CHEBI:18420"/>
    </cofactor>
    <text evidence="4">Divalent metal ions. Mg(2+) is the most effective.</text>
</comment>
<evidence type="ECO:0000256" key="4">
    <source>
        <dbReference type="PIRSR" id="PIRSR000915-3"/>
    </source>
</evidence>
<dbReference type="InterPro" id="IPR036412">
    <property type="entry name" value="HAD-like_sf"/>
</dbReference>
<keyword evidence="6" id="KW-1185">Reference proteome</keyword>
<dbReference type="GO" id="GO:0016791">
    <property type="term" value="F:phosphatase activity"/>
    <property type="evidence" value="ECO:0007669"/>
    <property type="project" value="TreeGrafter"/>
</dbReference>
<feature type="active site" description="Nucleophile" evidence="2">
    <location>
        <position position="14"/>
    </location>
</feature>
<dbReference type="SUPFAM" id="SSF56784">
    <property type="entry name" value="HAD-like"/>
    <property type="match status" value="1"/>
</dbReference>
<organism evidence="5 6">
    <name type="scientific">Catellatospora bangladeshensis</name>
    <dbReference type="NCBI Taxonomy" id="310355"/>
    <lineage>
        <taxon>Bacteria</taxon>
        <taxon>Bacillati</taxon>
        <taxon>Actinomycetota</taxon>
        <taxon>Actinomycetes</taxon>
        <taxon>Micromonosporales</taxon>
        <taxon>Micromonosporaceae</taxon>
        <taxon>Catellatospora</taxon>
    </lineage>
</organism>
<feature type="active site" description="Proton donor" evidence="2">
    <location>
        <position position="16"/>
    </location>
</feature>
<evidence type="ECO:0000313" key="5">
    <source>
        <dbReference type="EMBL" id="GIF85129.1"/>
    </source>
</evidence>
<dbReference type="NCBIfam" id="TIGR01460">
    <property type="entry name" value="HAD-SF-IIA"/>
    <property type="match status" value="1"/>
</dbReference>
<dbReference type="GO" id="GO:0005737">
    <property type="term" value="C:cytoplasm"/>
    <property type="evidence" value="ECO:0007669"/>
    <property type="project" value="TreeGrafter"/>
</dbReference>
<feature type="binding site" evidence="4">
    <location>
        <position position="213"/>
    </location>
    <ligand>
        <name>Mg(2+)</name>
        <dbReference type="ChEBI" id="CHEBI:18420"/>
    </ligand>
</feature>
<dbReference type="EMBL" id="BONF01000044">
    <property type="protein sequence ID" value="GIF85129.1"/>
    <property type="molecule type" value="Genomic_DNA"/>
</dbReference>
<evidence type="ECO:0000256" key="1">
    <source>
        <dbReference type="PIRNR" id="PIRNR000915"/>
    </source>
</evidence>
<name>A0A8J3JWT6_9ACTN</name>
<dbReference type="Proteomes" id="UP000601223">
    <property type="component" value="Unassembled WGS sequence"/>
</dbReference>
<dbReference type="GO" id="GO:0046872">
    <property type="term" value="F:metal ion binding"/>
    <property type="evidence" value="ECO:0007669"/>
    <property type="project" value="UniProtKB-KW"/>
</dbReference>
<sequence length="270" mass="27708">MTELVENYDLVIFDLDGVLYLIDRPIPGAVDALARLREEGKPVRFATNNASRRAAEVAALLRGMGIAAQPHEVLTSAGAAAALLAQRLEPGAPVLVLGAPALRSEVADVGLRPVDSADDNPRAVVQGFGPDLGWKQLAEACVAIRAGAWWVATNTDKTLPTLRGPLPGNGSLVALLATALEREPDVVVGKPEPGLFATAAGQASARRVLVVGDRLDTDIAGAHRAGMDSLLVLTGVSTAVEAAAAGGQLRPTYVSADLGGLFAAPAVPAL</sequence>
<feature type="binding site" evidence="4">
    <location>
        <position position="16"/>
    </location>
    <ligand>
        <name>Mg(2+)</name>
        <dbReference type="ChEBI" id="CHEBI:18420"/>
    </ligand>
</feature>
<dbReference type="Pfam" id="PF13242">
    <property type="entry name" value="Hydrolase_like"/>
    <property type="match status" value="1"/>
</dbReference>
<dbReference type="PIRSF" id="PIRSF000915">
    <property type="entry name" value="PGP-type_phosphatase"/>
    <property type="match status" value="1"/>
</dbReference>
<comment type="similarity">
    <text evidence="1">Belongs to the HAD-like hydrolase superfamily.</text>
</comment>
<feature type="binding site" evidence="3">
    <location>
        <position position="190"/>
    </location>
    <ligand>
        <name>substrate</name>
    </ligand>
</feature>
<evidence type="ECO:0000256" key="3">
    <source>
        <dbReference type="PIRSR" id="PIRSR000915-2"/>
    </source>
</evidence>
<dbReference type="NCBIfam" id="TIGR01549">
    <property type="entry name" value="HAD-SF-IA-v1"/>
    <property type="match status" value="1"/>
</dbReference>
<protein>
    <submittedName>
        <fullName evidence="5">Acid sugar phosphatase</fullName>
    </submittedName>
</protein>
<accession>A0A8J3JWT6</accession>
<dbReference type="InterPro" id="IPR006357">
    <property type="entry name" value="HAD-SF_hydro_IIA"/>
</dbReference>
<keyword evidence="4" id="KW-0460">Magnesium</keyword>
<comment type="caution">
    <text evidence="5">The sequence shown here is derived from an EMBL/GenBank/DDBJ whole genome shotgun (WGS) entry which is preliminary data.</text>
</comment>
<dbReference type="Pfam" id="PF13344">
    <property type="entry name" value="Hydrolase_6"/>
    <property type="match status" value="1"/>
</dbReference>
<dbReference type="PANTHER" id="PTHR19288:SF95">
    <property type="entry name" value="D-GLYCEROL 3-PHOSPHATE PHOSPHATASE"/>
    <property type="match status" value="1"/>
</dbReference>
<feature type="binding site" evidence="4">
    <location>
        <position position="14"/>
    </location>
    <ligand>
        <name>Mg(2+)</name>
        <dbReference type="ChEBI" id="CHEBI:18420"/>
    </ligand>
</feature>
<evidence type="ECO:0000256" key="2">
    <source>
        <dbReference type="PIRSR" id="PIRSR000915-1"/>
    </source>
</evidence>
<dbReference type="InterPro" id="IPR006439">
    <property type="entry name" value="HAD-SF_hydro_IA"/>
</dbReference>
<dbReference type="PANTHER" id="PTHR19288">
    <property type="entry name" value="4-NITROPHENYLPHOSPHATASE-RELATED"/>
    <property type="match status" value="1"/>
</dbReference>
<reference evidence="5 6" key="1">
    <citation type="submission" date="2021-01" db="EMBL/GenBank/DDBJ databases">
        <title>Whole genome shotgun sequence of Catellatospora bangladeshensis NBRC 107357.</title>
        <authorList>
            <person name="Komaki H."/>
            <person name="Tamura T."/>
        </authorList>
    </citation>
    <scope>NUCLEOTIDE SEQUENCE [LARGE SCALE GENOMIC DNA]</scope>
    <source>
        <strain evidence="5 6">NBRC 107357</strain>
    </source>
</reference>
<proteinExistence type="inferred from homology"/>
<evidence type="ECO:0000313" key="6">
    <source>
        <dbReference type="Proteomes" id="UP000601223"/>
    </source>
</evidence>
<dbReference type="InterPro" id="IPR023214">
    <property type="entry name" value="HAD_sf"/>
</dbReference>
<gene>
    <name evidence="5" type="ORF">Cba03nite_64780</name>
</gene>